<evidence type="ECO:0000313" key="2">
    <source>
        <dbReference type="EMBL" id="GMR42128.1"/>
    </source>
</evidence>
<organism evidence="2 3">
    <name type="scientific">Pristionchus mayeri</name>
    <dbReference type="NCBI Taxonomy" id="1317129"/>
    <lineage>
        <taxon>Eukaryota</taxon>
        <taxon>Metazoa</taxon>
        <taxon>Ecdysozoa</taxon>
        <taxon>Nematoda</taxon>
        <taxon>Chromadorea</taxon>
        <taxon>Rhabditida</taxon>
        <taxon>Rhabditina</taxon>
        <taxon>Diplogasteromorpha</taxon>
        <taxon>Diplogasteroidea</taxon>
        <taxon>Neodiplogasteridae</taxon>
        <taxon>Pristionchus</taxon>
    </lineage>
</organism>
<accession>A0AAN4ZJ09</accession>
<reference evidence="3" key="1">
    <citation type="submission" date="2022-10" db="EMBL/GenBank/DDBJ databases">
        <title>Genome assembly of Pristionchus species.</title>
        <authorList>
            <person name="Yoshida K."/>
            <person name="Sommer R.J."/>
        </authorList>
    </citation>
    <scope>NUCLEOTIDE SEQUENCE [LARGE SCALE GENOMIC DNA]</scope>
    <source>
        <strain evidence="3">RS5460</strain>
    </source>
</reference>
<comment type="caution">
    <text evidence="2">The sequence shown here is derived from an EMBL/GenBank/DDBJ whole genome shotgun (WGS) entry which is preliminary data.</text>
</comment>
<dbReference type="Proteomes" id="UP001328107">
    <property type="component" value="Unassembled WGS sequence"/>
</dbReference>
<dbReference type="AlphaFoldDB" id="A0AAN4ZJ09"/>
<evidence type="ECO:0000256" key="1">
    <source>
        <dbReference type="SAM" id="MobiDB-lite"/>
    </source>
</evidence>
<protein>
    <submittedName>
        <fullName evidence="2">Uncharacterized protein</fullName>
    </submittedName>
</protein>
<sequence length="68" mass="7642">EPERAVGGQEGDTVIEVTTVFEPLLYETPKRAPGEEKENEAEEEKTEVETARKSEEKGTSPIFYNDNL</sequence>
<gene>
    <name evidence="2" type="ORF">PMAYCL1PPCAC_12323</name>
</gene>
<dbReference type="EMBL" id="BTRK01000003">
    <property type="protein sequence ID" value="GMR42128.1"/>
    <property type="molecule type" value="Genomic_DNA"/>
</dbReference>
<evidence type="ECO:0000313" key="3">
    <source>
        <dbReference type="Proteomes" id="UP001328107"/>
    </source>
</evidence>
<feature type="non-terminal residue" evidence="2">
    <location>
        <position position="1"/>
    </location>
</feature>
<keyword evidence="3" id="KW-1185">Reference proteome</keyword>
<name>A0AAN4ZJ09_9BILA</name>
<feature type="compositionally biased region" description="Basic and acidic residues" evidence="1">
    <location>
        <begin position="47"/>
        <end position="58"/>
    </location>
</feature>
<proteinExistence type="predicted"/>
<feature type="compositionally biased region" description="Acidic residues" evidence="1">
    <location>
        <begin position="37"/>
        <end position="46"/>
    </location>
</feature>
<feature type="region of interest" description="Disordered" evidence="1">
    <location>
        <begin position="25"/>
        <end position="68"/>
    </location>
</feature>